<feature type="domain" description="Primosomal DnaI N-terminal" evidence="2">
    <location>
        <begin position="18"/>
        <end position="105"/>
    </location>
</feature>
<dbReference type="EMBL" id="DF820485">
    <property type="protein sequence ID" value="GAK30369.1"/>
    <property type="molecule type" value="Genomic_DNA"/>
</dbReference>
<dbReference type="eggNOG" id="COG1484">
    <property type="taxonomic scope" value="Bacteria"/>
</dbReference>
<dbReference type="Pfam" id="PF01695">
    <property type="entry name" value="IstB_IS21"/>
    <property type="match status" value="1"/>
</dbReference>
<keyword evidence="4" id="KW-1185">Reference proteome</keyword>
<evidence type="ECO:0000313" key="3">
    <source>
        <dbReference type="EMBL" id="GAK30369.1"/>
    </source>
</evidence>
<dbReference type="RefSeq" id="WP_052348511.1">
    <property type="nucleotide sequence ID" value="NZ_DF820485.1"/>
</dbReference>
<dbReference type="CDD" id="cd00009">
    <property type="entry name" value="AAA"/>
    <property type="match status" value="1"/>
</dbReference>
<dbReference type="STRING" id="1329250.WOSG25_021660"/>
<sequence length="322" mass="35983">MADRIFSDKSVQGGQMDLGRAMREKMQELNLNPSLAAIKQMVLADTTIQEFITNNQVTPTIVNRDFAVLYEYFNQQKRAQSGQAVVHQGYRPVLTLSADQIVILYQPDEQTIASQKLKAQGQLVQAIGMPKLIERAQLSDYDAKADAGRQVAFTQVVSFITEYLATPKQFHRGLYVHGSYGIGKTYLMAGMANQFASAGVAVTLVHFPTFTNEMKGAIETNKVAEKLAAVKVASILVLDDIGAESMSAWIRDDILGVILEYRMQNELPTFFTSNFSMAQLEKEHLLTTRDGQEPVKAERLMQRIKYLAKEVMMSGSNRRLTD</sequence>
<gene>
    <name evidence="3" type="primary">dnaI</name>
    <name evidence="3" type="ORF">WOSG25_021660</name>
</gene>
<proteinExistence type="predicted"/>
<evidence type="ECO:0000313" key="4">
    <source>
        <dbReference type="Proteomes" id="UP000030643"/>
    </source>
</evidence>
<accession>A0A069CSC9</accession>
<name>A0A069CSC9_WEIOS</name>
<dbReference type="InterPro" id="IPR002611">
    <property type="entry name" value="IstB_ATP-bd"/>
</dbReference>
<evidence type="ECO:0000259" key="2">
    <source>
        <dbReference type="Pfam" id="PF07319"/>
    </source>
</evidence>
<dbReference type="InterPro" id="IPR009928">
    <property type="entry name" value="DnaI_N"/>
</dbReference>
<dbReference type="PANTHER" id="PTHR30050:SF8">
    <property type="entry name" value="PRIMOSOMAL PROTEIN DNAI"/>
    <property type="match status" value="1"/>
</dbReference>
<protein>
    <submittedName>
        <fullName evidence="3">Primosomal protein DnaI</fullName>
    </submittedName>
</protein>
<organism evidence="3 4">
    <name type="scientific">Weissella oryzae (strain DSM 25784 / JCM 18191 / LMG 30913 / SG25)</name>
    <dbReference type="NCBI Taxonomy" id="1329250"/>
    <lineage>
        <taxon>Bacteria</taxon>
        <taxon>Bacillati</taxon>
        <taxon>Bacillota</taxon>
        <taxon>Bacilli</taxon>
        <taxon>Lactobacillales</taxon>
        <taxon>Lactobacillaceae</taxon>
        <taxon>Weissella</taxon>
    </lineage>
</organism>
<dbReference type="AlphaFoldDB" id="A0A069CSC9"/>
<dbReference type="Pfam" id="PF07319">
    <property type="entry name" value="DnaI_N"/>
    <property type="match status" value="1"/>
</dbReference>
<evidence type="ECO:0000259" key="1">
    <source>
        <dbReference type="Pfam" id="PF01695"/>
    </source>
</evidence>
<feature type="domain" description="IstB-like ATP-binding" evidence="1">
    <location>
        <begin position="119"/>
        <end position="317"/>
    </location>
</feature>
<dbReference type="Gene3D" id="3.40.50.300">
    <property type="entry name" value="P-loop containing nucleotide triphosphate hydrolases"/>
    <property type="match status" value="1"/>
</dbReference>
<dbReference type="PANTHER" id="PTHR30050">
    <property type="entry name" value="CHROMOSOMAL REPLICATION INITIATOR PROTEIN DNAA"/>
    <property type="match status" value="1"/>
</dbReference>
<reference evidence="4" key="1">
    <citation type="journal article" date="2014" name="Genome Announc.">
        <title>Draft genome sequence of Weissella oryzae SG25T, isolated from fermented rice grains.</title>
        <authorList>
            <person name="Tanizawa Y."/>
            <person name="Fujisawa T."/>
            <person name="Mochizuki T."/>
            <person name="Kaminuma E."/>
            <person name="Suzuki Y."/>
            <person name="Nakamura Y."/>
            <person name="Tohno M."/>
        </authorList>
    </citation>
    <scope>NUCLEOTIDE SEQUENCE [LARGE SCALE GENOMIC DNA]</scope>
    <source>
        <strain evidence="4">DSM 25784 / JCM 18191 / LMG 30913 / SG25</strain>
    </source>
</reference>
<dbReference type="InterPro" id="IPR027417">
    <property type="entry name" value="P-loop_NTPase"/>
</dbReference>
<dbReference type="OrthoDB" id="61127at2"/>
<dbReference type="GO" id="GO:0006260">
    <property type="term" value="P:DNA replication"/>
    <property type="evidence" value="ECO:0007669"/>
    <property type="project" value="TreeGrafter"/>
</dbReference>
<dbReference type="GO" id="GO:0005524">
    <property type="term" value="F:ATP binding"/>
    <property type="evidence" value="ECO:0007669"/>
    <property type="project" value="InterPro"/>
</dbReference>
<dbReference type="SUPFAM" id="SSF52540">
    <property type="entry name" value="P-loop containing nucleoside triphosphate hydrolases"/>
    <property type="match status" value="1"/>
</dbReference>
<dbReference type="Proteomes" id="UP000030643">
    <property type="component" value="Unassembled WGS sequence"/>
</dbReference>
<dbReference type="NCBIfam" id="NF006505">
    <property type="entry name" value="PRK08939.1"/>
    <property type="match status" value="1"/>
</dbReference>